<dbReference type="InterPro" id="IPR018958">
    <property type="entry name" value="Knr4/Smi1-like_dom"/>
</dbReference>
<name>A0ABY7AU31_9PSEU</name>
<dbReference type="RefSeq" id="WP_268441488.1">
    <property type="nucleotide sequence ID" value="NZ_CP113836.1"/>
</dbReference>
<reference evidence="2" key="1">
    <citation type="submission" date="2022-11" db="EMBL/GenBank/DDBJ databases">
        <authorList>
            <person name="Mo P."/>
        </authorList>
    </citation>
    <scope>NUCLEOTIDE SEQUENCE</scope>
    <source>
        <strain evidence="2">HUAS 11-8</strain>
    </source>
</reference>
<sequence>MESTRELVDLIRNNPDESAFTGGLSEDDIARAETELSATFPPSYRLFLAELGSCEAGGTELLGLYRSPACGGRLLGTVSETLAARNDERFPRDLLVIEYDGMGGLVSLDSAQRNEAAEYPVVVWDPGSEARGGPERLEEDFGTYALRRCRAGLR</sequence>
<dbReference type="SMART" id="SM00860">
    <property type="entry name" value="SMI1_KNR4"/>
    <property type="match status" value="1"/>
</dbReference>
<proteinExistence type="predicted"/>
<evidence type="ECO:0000313" key="3">
    <source>
        <dbReference type="Proteomes" id="UP001163203"/>
    </source>
</evidence>
<dbReference type="Proteomes" id="UP001163203">
    <property type="component" value="Chromosome"/>
</dbReference>
<evidence type="ECO:0000259" key="1">
    <source>
        <dbReference type="SMART" id="SM00860"/>
    </source>
</evidence>
<dbReference type="Pfam" id="PF14567">
    <property type="entry name" value="SUKH_5"/>
    <property type="match status" value="1"/>
</dbReference>
<organism evidence="2 3">
    <name type="scientific">Amycolatopsis cynarae</name>
    <dbReference type="NCBI Taxonomy" id="2995223"/>
    <lineage>
        <taxon>Bacteria</taxon>
        <taxon>Bacillati</taxon>
        <taxon>Actinomycetota</taxon>
        <taxon>Actinomycetes</taxon>
        <taxon>Pseudonocardiales</taxon>
        <taxon>Pseudonocardiaceae</taxon>
        <taxon>Amycolatopsis</taxon>
    </lineage>
</organism>
<protein>
    <submittedName>
        <fullName evidence="2">SMI1/KNR4 family protein</fullName>
    </submittedName>
</protein>
<evidence type="ECO:0000313" key="2">
    <source>
        <dbReference type="EMBL" id="WAL63469.1"/>
    </source>
</evidence>
<dbReference type="Gene3D" id="3.40.1580.10">
    <property type="entry name" value="SMI1/KNR4-like"/>
    <property type="match status" value="1"/>
</dbReference>
<gene>
    <name evidence="2" type="ORF">ORV05_20880</name>
</gene>
<feature type="domain" description="Knr4/Smi1-like" evidence="1">
    <location>
        <begin position="23"/>
        <end position="147"/>
    </location>
</feature>
<dbReference type="InterPro" id="IPR037883">
    <property type="entry name" value="Knr4/Smi1-like_sf"/>
</dbReference>
<dbReference type="SUPFAM" id="SSF160631">
    <property type="entry name" value="SMI1/KNR4-like"/>
    <property type="match status" value="1"/>
</dbReference>
<dbReference type="EMBL" id="CP113836">
    <property type="protein sequence ID" value="WAL63469.1"/>
    <property type="molecule type" value="Genomic_DNA"/>
</dbReference>
<keyword evidence="3" id="KW-1185">Reference proteome</keyword>
<accession>A0ABY7AU31</accession>